<reference evidence="2" key="1">
    <citation type="journal article" date="2020" name="Nature">
        <title>Giant virus diversity and host interactions through global metagenomics.</title>
        <authorList>
            <person name="Schulz F."/>
            <person name="Roux S."/>
            <person name="Paez-Espino D."/>
            <person name="Jungbluth S."/>
            <person name="Walsh D.A."/>
            <person name="Denef V.J."/>
            <person name="McMahon K.D."/>
            <person name="Konstantinidis K.T."/>
            <person name="Eloe-Fadrosh E.A."/>
            <person name="Kyrpides N.C."/>
            <person name="Woyke T."/>
        </authorList>
    </citation>
    <scope>NUCLEOTIDE SEQUENCE</scope>
    <source>
        <strain evidence="2">GVMAG-S-1103017-68</strain>
    </source>
</reference>
<sequence>MDIQFNDTGSIQYTGTLSKPPVDLGELVDVSMQEEPPPDTVEQSQVAIAPVKKARSPKRPTRAKINRKPVSLC</sequence>
<name>A0A6C0KBC5_9ZZZZ</name>
<organism evidence="2">
    <name type="scientific">viral metagenome</name>
    <dbReference type="NCBI Taxonomy" id="1070528"/>
    <lineage>
        <taxon>unclassified sequences</taxon>
        <taxon>metagenomes</taxon>
        <taxon>organismal metagenomes</taxon>
    </lineage>
</organism>
<proteinExistence type="predicted"/>
<feature type="compositionally biased region" description="Basic residues" evidence="1">
    <location>
        <begin position="52"/>
        <end position="67"/>
    </location>
</feature>
<dbReference type="AlphaFoldDB" id="A0A6C0KBC5"/>
<protein>
    <submittedName>
        <fullName evidence="2">Uncharacterized protein</fullName>
    </submittedName>
</protein>
<accession>A0A6C0KBC5</accession>
<evidence type="ECO:0000313" key="2">
    <source>
        <dbReference type="EMBL" id="QHU15312.1"/>
    </source>
</evidence>
<evidence type="ECO:0000256" key="1">
    <source>
        <dbReference type="SAM" id="MobiDB-lite"/>
    </source>
</evidence>
<dbReference type="EMBL" id="MN740855">
    <property type="protein sequence ID" value="QHU15312.1"/>
    <property type="molecule type" value="Genomic_DNA"/>
</dbReference>
<feature type="region of interest" description="Disordered" evidence="1">
    <location>
        <begin position="33"/>
        <end position="73"/>
    </location>
</feature>